<proteinExistence type="predicted"/>
<feature type="transmembrane region" description="Helical" evidence="1">
    <location>
        <begin position="344"/>
        <end position="363"/>
    </location>
</feature>
<keyword evidence="2" id="KW-0732">Signal</keyword>
<dbReference type="OrthoDB" id="10265389at2759"/>
<feature type="chain" id="PRO_5040344706" evidence="2">
    <location>
        <begin position="18"/>
        <end position="684"/>
    </location>
</feature>
<dbReference type="InterPro" id="IPR002656">
    <property type="entry name" value="Acyl_transf_3_dom"/>
</dbReference>
<evidence type="ECO:0000259" key="3">
    <source>
        <dbReference type="Pfam" id="PF01757"/>
    </source>
</evidence>
<dbReference type="GO" id="GO:0016747">
    <property type="term" value="F:acyltransferase activity, transferring groups other than amino-acyl groups"/>
    <property type="evidence" value="ECO:0007669"/>
    <property type="project" value="InterPro"/>
</dbReference>
<keyword evidence="1" id="KW-0472">Membrane</keyword>
<gene>
    <name evidence="4" type="primary">nrf-6_8</name>
    <name evidence="4" type="ORF">Bhyg_06667</name>
</gene>
<feature type="transmembrane region" description="Helical" evidence="1">
    <location>
        <begin position="292"/>
        <end position="323"/>
    </location>
</feature>
<feature type="transmembrane region" description="Helical" evidence="1">
    <location>
        <begin position="627"/>
        <end position="648"/>
    </location>
</feature>
<dbReference type="AlphaFoldDB" id="A0A9Q0S177"/>
<dbReference type="EMBL" id="WJQU01000002">
    <property type="protein sequence ID" value="KAJ6641727.1"/>
    <property type="molecule type" value="Genomic_DNA"/>
</dbReference>
<feature type="signal peptide" evidence="2">
    <location>
        <begin position="1"/>
        <end position="17"/>
    </location>
</feature>
<feature type="transmembrane region" description="Helical" evidence="1">
    <location>
        <begin position="482"/>
        <end position="503"/>
    </location>
</feature>
<feature type="transmembrane region" description="Helical" evidence="1">
    <location>
        <begin position="519"/>
        <end position="540"/>
    </location>
</feature>
<sequence length="684" mass="79818">MAKFILLAVFILYGCPALNCDINMTEYYKMPPLYEMDDYDRCMEEFPNLSNVYCYTRTQIKPNATSALWLYIQSFSSNAKRHFRHDRLNRGICMNWCKAKVKNFDKHTQRDYYVKHFDNDTEITYDPNSVPNALISKGKYDKMINICVNYKLKKQFALMAYSEVEYCVTNEDSHSSDVLDVVFAIIFFNLILIISFSTYYDFKLKLLNLGSERHSEHYKNPVLGQYSTVIVAFSIPRNWYRLVSKTENQMSNDLRPIQALRFLTMYCVVIGHSVLFMNFLPVYNTQYMEKNFYRVVTMILVNGTTIIQTFFVISGYLLSIQFIKLRETSKFSYSHFWTAIIYRYLRLTPVYLFVILFHATWLVRLQDGPLWPHLMETEKTFCRKNWWANVLYINNIFGTTEPCLQHGWYLGADFQLFIVGVALQMLFWRYPRCKKIVLALSVLISFIIPGVLTYVYRYDGVFMIRPESDRYSHFYDAMYRNVYIPSYTNFGSFVFGMIGGILYKKCKDENVKFGKKLTLALWYSMIPAGILLLLSAFIFYEIDFAKPAVWIAVYAAIVKNMFGFFVSSLITGMALGIGWIVKDTMSNPIFRSLGRLTFCAYLIHPAIIRLCTGNLRQPIYASDVTILVQVFAVFVLSYIAAIMLCMGLELPTSALQRHFAGKELNERTSTSKREYHVESSIELS</sequence>
<name>A0A9Q0S177_9DIPT</name>
<dbReference type="Proteomes" id="UP001151699">
    <property type="component" value="Chromosome B"/>
</dbReference>
<evidence type="ECO:0000313" key="4">
    <source>
        <dbReference type="EMBL" id="KAJ6641727.1"/>
    </source>
</evidence>
<dbReference type="PANTHER" id="PTHR11161:SF22">
    <property type="entry name" value="ACYLTRANSFERASE 3 DOMAIN-CONTAINING PROTEIN-RELATED"/>
    <property type="match status" value="1"/>
</dbReference>
<feature type="transmembrane region" description="Helical" evidence="1">
    <location>
        <begin position="593"/>
        <end position="615"/>
    </location>
</feature>
<feature type="transmembrane region" description="Helical" evidence="1">
    <location>
        <begin position="560"/>
        <end position="581"/>
    </location>
</feature>
<keyword evidence="1" id="KW-1133">Transmembrane helix</keyword>
<dbReference type="PANTHER" id="PTHR11161">
    <property type="entry name" value="O-ACYLTRANSFERASE"/>
    <property type="match status" value="1"/>
</dbReference>
<evidence type="ECO:0000256" key="2">
    <source>
        <dbReference type="SAM" id="SignalP"/>
    </source>
</evidence>
<keyword evidence="1" id="KW-0812">Transmembrane</keyword>
<organism evidence="4 5">
    <name type="scientific">Pseudolycoriella hygida</name>
    <dbReference type="NCBI Taxonomy" id="35572"/>
    <lineage>
        <taxon>Eukaryota</taxon>
        <taxon>Metazoa</taxon>
        <taxon>Ecdysozoa</taxon>
        <taxon>Arthropoda</taxon>
        <taxon>Hexapoda</taxon>
        <taxon>Insecta</taxon>
        <taxon>Pterygota</taxon>
        <taxon>Neoptera</taxon>
        <taxon>Endopterygota</taxon>
        <taxon>Diptera</taxon>
        <taxon>Nematocera</taxon>
        <taxon>Sciaroidea</taxon>
        <taxon>Sciaridae</taxon>
        <taxon>Pseudolycoriella</taxon>
    </lineage>
</organism>
<protein>
    <submittedName>
        <fullName evidence="4">Nose resistant to fluoxetine protein 6</fullName>
    </submittedName>
</protein>
<dbReference type="InterPro" id="IPR052728">
    <property type="entry name" value="O2_lipid_transport_reg"/>
</dbReference>
<evidence type="ECO:0000313" key="5">
    <source>
        <dbReference type="Proteomes" id="UP001151699"/>
    </source>
</evidence>
<dbReference type="Pfam" id="PF01757">
    <property type="entry name" value="Acyl_transf_3"/>
    <property type="match status" value="1"/>
</dbReference>
<feature type="transmembrane region" description="Helical" evidence="1">
    <location>
        <begin position="181"/>
        <end position="200"/>
    </location>
</feature>
<reference evidence="4" key="1">
    <citation type="submission" date="2022-07" db="EMBL/GenBank/DDBJ databases">
        <authorList>
            <person name="Trinca V."/>
            <person name="Uliana J.V.C."/>
            <person name="Torres T.T."/>
            <person name="Ward R.J."/>
            <person name="Monesi N."/>
        </authorList>
    </citation>
    <scope>NUCLEOTIDE SEQUENCE</scope>
    <source>
        <strain evidence="4">HSMRA1968</strain>
        <tissue evidence="4">Whole embryos</tissue>
    </source>
</reference>
<keyword evidence="5" id="KW-1185">Reference proteome</keyword>
<feature type="transmembrane region" description="Helical" evidence="1">
    <location>
        <begin position="407"/>
        <end position="427"/>
    </location>
</feature>
<dbReference type="PROSITE" id="PS51257">
    <property type="entry name" value="PROKAR_LIPOPROTEIN"/>
    <property type="match status" value="1"/>
</dbReference>
<feature type="transmembrane region" description="Helical" evidence="1">
    <location>
        <begin position="259"/>
        <end position="280"/>
    </location>
</feature>
<feature type="domain" description="Acyltransferase 3" evidence="3">
    <location>
        <begin position="257"/>
        <end position="644"/>
    </location>
</feature>
<feature type="transmembrane region" description="Helical" evidence="1">
    <location>
        <begin position="436"/>
        <end position="456"/>
    </location>
</feature>
<comment type="caution">
    <text evidence="4">The sequence shown here is derived from an EMBL/GenBank/DDBJ whole genome shotgun (WGS) entry which is preliminary data.</text>
</comment>
<accession>A0A9Q0S177</accession>
<evidence type="ECO:0000256" key="1">
    <source>
        <dbReference type="SAM" id="Phobius"/>
    </source>
</evidence>